<evidence type="ECO:0000256" key="1">
    <source>
        <dbReference type="SAM" id="MobiDB-lite"/>
    </source>
</evidence>
<gene>
    <name evidence="2" type="ORF">Ga0609869_000473</name>
</gene>
<accession>A0ABV3XQR1</accession>
<sequence>MIRYNLTCAKGHRFDSWFQSADAFDNLMARGMVSCAVCGGGGVEKGLMAPRVATGEAGTPGSAPPERPLSAPASPAEQALAELRRKVEQNAEYVGLRFAQEARDIHDGAAPERPIYGEARLDEAKKLIDEGVPVAPLPFAPRRKTN</sequence>
<name>A0ABV3XQR1_9RHOB</name>
<proteinExistence type="predicted"/>
<dbReference type="InterPro" id="IPR009562">
    <property type="entry name" value="DUF1178"/>
</dbReference>
<dbReference type="EMBL" id="JBEHHI010000001">
    <property type="protein sequence ID" value="MEX5727120.1"/>
    <property type="molecule type" value="Genomic_DNA"/>
</dbReference>
<evidence type="ECO:0008006" key="4">
    <source>
        <dbReference type="Google" id="ProtNLM"/>
    </source>
</evidence>
<keyword evidence="3" id="KW-1185">Reference proteome</keyword>
<evidence type="ECO:0000313" key="2">
    <source>
        <dbReference type="EMBL" id="MEX5727120.1"/>
    </source>
</evidence>
<dbReference type="Pfam" id="PF06676">
    <property type="entry name" value="DUF1178"/>
    <property type="match status" value="1"/>
</dbReference>
<organism evidence="2 3">
    <name type="scientific">Rhodovulum iodosum</name>
    <dbReference type="NCBI Taxonomy" id="68291"/>
    <lineage>
        <taxon>Bacteria</taxon>
        <taxon>Pseudomonadati</taxon>
        <taxon>Pseudomonadota</taxon>
        <taxon>Alphaproteobacteria</taxon>
        <taxon>Rhodobacterales</taxon>
        <taxon>Paracoccaceae</taxon>
        <taxon>Rhodovulum</taxon>
    </lineage>
</organism>
<evidence type="ECO:0000313" key="3">
    <source>
        <dbReference type="Proteomes" id="UP001560019"/>
    </source>
</evidence>
<feature type="region of interest" description="Disordered" evidence="1">
    <location>
        <begin position="51"/>
        <end position="75"/>
    </location>
</feature>
<dbReference type="Proteomes" id="UP001560019">
    <property type="component" value="Unassembled WGS sequence"/>
</dbReference>
<protein>
    <recommendedName>
        <fullName evidence="4">DUF1178 family protein</fullName>
    </recommendedName>
</protein>
<dbReference type="RefSeq" id="WP_125408142.1">
    <property type="nucleotide sequence ID" value="NZ_JBEHHI010000001.1"/>
</dbReference>
<dbReference type="PIRSF" id="PIRSF032131">
    <property type="entry name" value="UCP032131"/>
    <property type="match status" value="1"/>
</dbReference>
<comment type="caution">
    <text evidence="2">The sequence shown here is derived from an EMBL/GenBank/DDBJ whole genome shotgun (WGS) entry which is preliminary data.</text>
</comment>
<reference evidence="2 3" key="1">
    <citation type="submission" date="2024-06" db="EMBL/GenBank/DDBJ databases">
        <title>Genome of Rhodovulum iodosum, a marine photoferrotroph.</title>
        <authorList>
            <person name="Bianchini G."/>
            <person name="Nikeleit V."/>
            <person name="Kappler A."/>
            <person name="Bryce C."/>
            <person name="Sanchez-Baracaldo P."/>
        </authorList>
    </citation>
    <scope>NUCLEOTIDE SEQUENCE [LARGE SCALE GENOMIC DNA]</scope>
    <source>
        <strain evidence="2 3">UT/N1</strain>
    </source>
</reference>